<name>A0AAD3HK29_9CHLO</name>
<feature type="compositionally biased region" description="Gly residues" evidence="1">
    <location>
        <begin position="306"/>
        <end position="323"/>
    </location>
</feature>
<proteinExistence type="predicted"/>
<evidence type="ECO:0000256" key="1">
    <source>
        <dbReference type="SAM" id="MobiDB-lite"/>
    </source>
</evidence>
<sequence>MVSYVAFVPDDVLLTAVLERVECPRSLCALSGASRRFRQLSGCETLWTTLWTARWGEPVNLTRRAATLAGGFKRLYGSKATTDKTSVPWTKPCPEELQASVEKLTRRICGDAQQVSVVFLVDGSGSVNGDEFEAMLGFIVDASTQIKGSVAHGQVSVVQFSNDVRVEAPLAPVDLEALRRTTHDMVRMNGGTNVAAALQKAGQLLKRDAAPDAMRHVVLLTDGRVDSHQAHEVADQLADEQRHVSLFAYGVGRGVDRAELLHIIGGPPTCTCMRPATTTTGTTTAMSATPAGAAAEGEEEEEEVVEGGGSSSGGGKRGAGDGPMGLSAWGEPPEDRYLALCVREDGPW</sequence>
<dbReference type="InterPro" id="IPR050525">
    <property type="entry name" value="ECM_Assembly_Org"/>
</dbReference>
<protein>
    <recommendedName>
        <fullName evidence="2">VWFA domain-containing protein</fullName>
    </recommendedName>
</protein>
<evidence type="ECO:0000313" key="3">
    <source>
        <dbReference type="EMBL" id="GFR43717.1"/>
    </source>
</evidence>
<evidence type="ECO:0000313" key="4">
    <source>
        <dbReference type="Proteomes" id="UP001054857"/>
    </source>
</evidence>
<dbReference type="CDD" id="cd00198">
    <property type="entry name" value="vWFA"/>
    <property type="match status" value="1"/>
</dbReference>
<keyword evidence="4" id="KW-1185">Reference proteome</keyword>
<reference evidence="3 4" key="1">
    <citation type="journal article" date="2021" name="Sci. Rep.">
        <title>Genome sequencing of the multicellular alga Astrephomene provides insights into convergent evolution of germ-soma differentiation.</title>
        <authorList>
            <person name="Yamashita S."/>
            <person name="Yamamoto K."/>
            <person name="Matsuzaki R."/>
            <person name="Suzuki S."/>
            <person name="Yamaguchi H."/>
            <person name="Hirooka S."/>
            <person name="Minakuchi Y."/>
            <person name="Miyagishima S."/>
            <person name="Kawachi M."/>
            <person name="Toyoda A."/>
            <person name="Nozaki H."/>
        </authorList>
    </citation>
    <scope>NUCLEOTIDE SEQUENCE [LARGE SCALE GENOMIC DNA]</scope>
    <source>
        <strain evidence="3 4">NIES-4017</strain>
    </source>
</reference>
<feature type="compositionally biased region" description="Low complexity" evidence="1">
    <location>
        <begin position="281"/>
        <end position="295"/>
    </location>
</feature>
<evidence type="ECO:0000259" key="2">
    <source>
        <dbReference type="PROSITE" id="PS50234"/>
    </source>
</evidence>
<feature type="region of interest" description="Disordered" evidence="1">
    <location>
        <begin position="281"/>
        <end position="332"/>
    </location>
</feature>
<comment type="caution">
    <text evidence="3">The sequence shown here is derived from an EMBL/GenBank/DDBJ whole genome shotgun (WGS) entry which is preliminary data.</text>
</comment>
<dbReference type="Pfam" id="PF00092">
    <property type="entry name" value="VWA"/>
    <property type="match status" value="1"/>
</dbReference>
<dbReference type="PANTHER" id="PTHR24020">
    <property type="entry name" value="COLLAGEN ALPHA"/>
    <property type="match status" value="1"/>
</dbReference>
<dbReference type="AlphaFoldDB" id="A0AAD3HK29"/>
<dbReference type="Proteomes" id="UP001054857">
    <property type="component" value="Unassembled WGS sequence"/>
</dbReference>
<dbReference type="PROSITE" id="PS50234">
    <property type="entry name" value="VWFA"/>
    <property type="match status" value="1"/>
</dbReference>
<dbReference type="SUPFAM" id="SSF81383">
    <property type="entry name" value="F-box domain"/>
    <property type="match status" value="1"/>
</dbReference>
<dbReference type="PRINTS" id="PR00453">
    <property type="entry name" value="VWFADOMAIN"/>
</dbReference>
<feature type="compositionally biased region" description="Acidic residues" evidence="1">
    <location>
        <begin position="296"/>
        <end position="305"/>
    </location>
</feature>
<dbReference type="InterPro" id="IPR036465">
    <property type="entry name" value="vWFA_dom_sf"/>
</dbReference>
<feature type="domain" description="VWFA" evidence="2">
    <location>
        <begin position="116"/>
        <end position="268"/>
    </location>
</feature>
<dbReference type="SUPFAM" id="SSF53300">
    <property type="entry name" value="vWA-like"/>
    <property type="match status" value="1"/>
</dbReference>
<dbReference type="InterPro" id="IPR036047">
    <property type="entry name" value="F-box-like_dom_sf"/>
</dbReference>
<dbReference type="InterPro" id="IPR002035">
    <property type="entry name" value="VWF_A"/>
</dbReference>
<dbReference type="EMBL" id="BMAR01000006">
    <property type="protein sequence ID" value="GFR43717.1"/>
    <property type="molecule type" value="Genomic_DNA"/>
</dbReference>
<gene>
    <name evidence="3" type="ORF">Agub_g4828</name>
</gene>
<dbReference type="SMART" id="SM00327">
    <property type="entry name" value="VWA"/>
    <property type="match status" value="1"/>
</dbReference>
<organism evidence="3 4">
    <name type="scientific">Astrephomene gubernaculifera</name>
    <dbReference type="NCBI Taxonomy" id="47775"/>
    <lineage>
        <taxon>Eukaryota</taxon>
        <taxon>Viridiplantae</taxon>
        <taxon>Chlorophyta</taxon>
        <taxon>core chlorophytes</taxon>
        <taxon>Chlorophyceae</taxon>
        <taxon>CS clade</taxon>
        <taxon>Chlamydomonadales</taxon>
        <taxon>Astrephomenaceae</taxon>
        <taxon>Astrephomene</taxon>
    </lineage>
</organism>
<accession>A0AAD3HK29</accession>
<dbReference type="PANTHER" id="PTHR24020:SF20">
    <property type="entry name" value="PH DOMAIN-CONTAINING PROTEIN"/>
    <property type="match status" value="1"/>
</dbReference>
<dbReference type="Gene3D" id="3.40.50.410">
    <property type="entry name" value="von Willebrand factor, type A domain"/>
    <property type="match status" value="1"/>
</dbReference>